<gene>
    <name evidence="1" type="ORF">C7S16_5659</name>
</gene>
<accession>A0AAW9CT05</accession>
<evidence type="ECO:0000313" key="1">
    <source>
        <dbReference type="EMBL" id="MDW9250901.1"/>
    </source>
</evidence>
<organism evidence="1 2">
    <name type="scientific">Burkholderia thailandensis</name>
    <dbReference type="NCBI Taxonomy" id="57975"/>
    <lineage>
        <taxon>Bacteria</taxon>
        <taxon>Pseudomonadati</taxon>
        <taxon>Pseudomonadota</taxon>
        <taxon>Betaproteobacteria</taxon>
        <taxon>Burkholderiales</taxon>
        <taxon>Burkholderiaceae</taxon>
        <taxon>Burkholderia</taxon>
        <taxon>pseudomallei group</taxon>
    </lineage>
</organism>
<name>A0AAW9CT05_BURTH</name>
<comment type="caution">
    <text evidence="1">The sequence shown here is derived from an EMBL/GenBank/DDBJ whole genome shotgun (WGS) entry which is preliminary data.</text>
</comment>
<dbReference type="AlphaFoldDB" id="A0AAW9CT05"/>
<proteinExistence type="predicted"/>
<reference evidence="1" key="1">
    <citation type="submission" date="2018-08" db="EMBL/GenBank/DDBJ databases">
        <title>Identification of Burkholderia cepacia strains that express a Burkholderia pseudomallei-like capsular polysaccharide.</title>
        <authorList>
            <person name="Burtnick M.N."/>
            <person name="Vongsouvath M."/>
            <person name="Newton P."/>
            <person name="Wuthiekanun V."/>
            <person name="Limmathurotsakul D."/>
            <person name="Brett P.J."/>
            <person name="Chantratita N."/>
            <person name="Dance D.A."/>
        </authorList>
    </citation>
    <scope>NUCLEOTIDE SEQUENCE</scope>
    <source>
        <strain evidence="1">SBXCC001</strain>
    </source>
</reference>
<protein>
    <submittedName>
        <fullName evidence="1">Uncharacterized protein</fullName>
    </submittedName>
</protein>
<dbReference type="Proteomes" id="UP001272137">
    <property type="component" value="Unassembled WGS sequence"/>
</dbReference>
<evidence type="ECO:0000313" key="2">
    <source>
        <dbReference type="Proteomes" id="UP001272137"/>
    </source>
</evidence>
<sequence>MPRHATHAIELLRRDRPRSTALLEFSISLSISRRFGLSLS</sequence>
<dbReference type="EMBL" id="QXCT01000001">
    <property type="protein sequence ID" value="MDW9250901.1"/>
    <property type="molecule type" value="Genomic_DNA"/>
</dbReference>